<reference evidence="2 3" key="1">
    <citation type="submission" date="2019-04" db="EMBL/GenBank/DDBJ databases">
        <title>Phreatobacter aquaticus sp. nov.</title>
        <authorList>
            <person name="Choi A."/>
        </authorList>
    </citation>
    <scope>NUCLEOTIDE SEQUENCE [LARGE SCALE GENOMIC DNA]</scope>
    <source>
        <strain evidence="2 3">KCTC 52518</strain>
    </source>
</reference>
<sequence length="180" mass="19292">MDRIAGHCHNRLTSGLTAFWGSLFVVDGLLRWLPPTMIGPLHGYGADILPHAVRIFSGLNWPLAKIGLMEPFVGAWEITIAMFLLAALYEMATGDSADILPGSAMLILGLAMALTSLAIVFVAAVQAHCAGPVAMALWPMAGGLALSLVAAVAERLDAEKLLRWELARQDSVPMFPFGRR</sequence>
<keyword evidence="1" id="KW-0812">Transmembrane</keyword>
<gene>
    <name evidence="2" type="ORF">E8M01_00520</name>
</gene>
<organism evidence="2 3">
    <name type="scientific">Phreatobacter stygius</name>
    <dbReference type="NCBI Taxonomy" id="1940610"/>
    <lineage>
        <taxon>Bacteria</taxon>
        <taxon>Pseudomonadati</taxon>
        <taxon>Pseudomonadota</taxon>
        <taxon>Alphaproteobacteria</taxon>
        <taxon>Hyphomicrobiales</taxon>
        <taxon>Phreatobacteraceae</taxon>
        <taxon>Phreatobacter</taxon>
    </lineage>
</organism>
<keyword evidence="1" id="KW-1133">Transmembrane helix</keyword>
<dbReference type="RefSeq" id="WP_136958322.1">
    <property type="nucleotide sequence ID" value="NZ_CP039690.1"/>
</dbReference>
<protein>
    <submittedName>
        <fullName evidence="2">Uncharacterized protein</fullName>
    </submittedName>
</protein>
<keyword evidence="3" id="KW-1185">Reference proteome</keyword>
<evidence type="ECO:0000256" key="1">
    <source>
        <dbReference type="SAM" id="Phobius"/>
    </source>
</evidence>
<feature type="transmembrane region" description="Helical" evidence="1">
    <location>
        <begin position="104"/>
        <end position="127"/>
    </location>
</feature>
<feature type="transmembrane region" description="Helical" evidence="1">
    <location>
        <begin position="133"/>
        <end position="153"/>
    </location>
</feature>
<dbReference type="EMBL" id="CP039690">
    <property type="protein sequence ID" value="QCI62859.1"/>
    <property type="molecule type" value="Genomic_DNA"/>
</dbReference>
<accession>A0A4D7APE8</accession>
<feature type="transmembrane region" description="Helical" evidence="1">
    <location>
        <begin position="12"/>
        <end position="33"/>
    </location>
</feature>
<evidence type="ECO:0000313" key="2">
    <source>
        <dbReference type="EMBL" id="QCI62859.1"/>
    </source>
</evidence>
<dbReference type="OrthoDB" id="9946159at2"/>
<dbReference type="KEGG" id="pstg:E8M01_00520"/>
<feature type="transmembrane region" description="Helical" evidence="1">
    <location>
        <begin position="72"/>
        <end position="92"/>
    </location>
</feature>
<keyword evidence="1" id="KW-0472">Membrane</keyword>
<evidence type="ECO:0000313" key="3">
    <source>
        <dbReference type="Proteomes" id="UP000298781"/>
    </source>
</evidence>
<dbReference type="Proteomes" id="UP000298781">
    <property type="component" value="Chromosome"/>
</dbReference>
<name>A0A4D7APE8_9HYPH</name>
<dbReference type="AlphaFoldDB" id="A0A4D7APE8"/>
<proteinExistence type="predicted"/>